<dbReference type="Pfam" id="PF00849">
    <property type="entry name" value="PseudoU_synth_2"/>
    <property type="match status" value="1"/>
</dbReference>
<gene>
    <name evidence="5" type="ORF">DW070_08830</name>
</gene>
<proteinExistence type="predicted"/>
<comment type="caution">
    <text evidence="5">The sequence shown here is derived from an EMBL/GenBank/DDBJ whole genome shotgun (WGS) entry which is preliminary data.</text>
</comment>
<dbReference type="PANTHER" id="PTHR21600">
    <property type="entry name" value="MITOCHONDRIAL RNA PSEUDOURIDINE SYNTHASE"/>
    <property type="match status" value="1"/>
</dbReference>
<dbReference type="InterPro" id="IPR020103">
    <property type="entry name" value="PsdUridine_synth_cat_dom_sf"/>
</dbReference>
<dbReference type="InterPro" id="IPR006145">
    <property type="entry name" value="PsdUridine_synth_RsuA/RluA"/>
</dbReference>
<evidence type="ECO:0000256" key="3">
    <source>
        <dbReference type="ARBA" id="ARBA00033164"/>
    </source>
</evidence>
<dbReference type="Proteomes" id="UP000260773">
    <property type="component" value="Unassembled WGS sequence"/>
</dbReference>
<reference evidence="5 6" key="1">
    <citation type="submission" date="2018-08" db="EMBL/GenBank/DDBJ databases">
        <title>A genome reference for cultivated species of the human gut microbiota.</title>
        <authorList>
            <person name="Zou Y."/>
            <person name="Xue W."/>
            <person name="Luo G."/>
        </authorList>
    </citation>
    <scope>NUCLEOTIDE SEQUENCE [LARGE SCALE GENOMIC DNA]</scope>
    <source>
        <strain evidence="5 6">AF45-17</strain>
    </source>
</reference>
<accession>A0A3E2TNE6</accession>
<dbReference type="Gene3D" id="3.30.2350.10">
    <property type="entry name" value="Pseudouridine synthase"/>
    <property type="match status" value="1"/>
</dbReference>
<protein>
    <recommendedName>
        <fullName evidence="2">RNA pseudouridylate synthase</fullName>
    </recommendedName>
    <alternativeName>
        <fullName evidence="3">RNA-uridine isomerase</fullName>
    </alternativeName>
</protein>
<dbReference type="GO" id="GO:0003723">
    <property type="term" value="F:RNA binding"/>
    <property type="evidence" value="ECO:0007669"/>
    <property type="project" value="InterPro"/>
</dbReference>
<sequence length="239" mass="27162">MRGKQMTEVKILYEDKDIIVVVKPAGMASQEERSVDVDMVSWLKTYLVRQKKVKGMPYIGVIHRLDKPVGGVMVYAKTQQAAAKLSEQVRNNKMTKEYLAVLTGTLPKKEGRLEDMLLSNGKTNRTEVVEGKIAGAKKAVLEYKVKRTKFEEGQQYSLVNVHLITGRRHQIRVQMAHAGAGLWGDTRYNPVFADQKGWFNLALFAWHLEFDHPVTKKHLIFKEPAGPQITAHFKAEECK</sequence>
<dbReference type="GO" id="GO:0140098">
    <property type="term" value="F:catalytic activity, acting on RNA"/>
    <property type="evidence" value="ECO:0007669"/>
    <property type="project" value="UniProtKB-ARBA"/>
</dbReference>
<dbReference type="CDD" id="cd02869">
    <property type="entry name" value="PseudoU_synth_RluA_like"/>
    <property type="match status" value="1"/>
</dbReference>
<evidence type="ECO:0000259" key="4">
    <source>
        <dbReference type="Pfam" id="PF00849"/>
    </source>
</evidence>
<dbReference type="GO" id="GO:0001522">
    <property type="term" value="P:pseudouridine synthesis"/>
    <property type="evidence" value="ECO:0007669"/>
    <property type="project" value="InterPro"/>
</dbReference>
<evidence type="ECO:0000256" key="1">
    <source>
        <dbReference type="ARBA" id="ARBA00000073"/>
    </source>
</evidence>
<organism evidence="5 6">
    <name type="scientific">Coprococcus catus</name>
    <dbReference type="NCBI Taxonomy" id="116085"/>
    <lineage>
        <taxon>Bacteria</taxon>
        <taxon>Bacillati</taxon>
        <taxon>Bacillota</taxon>
        <taxon>Clostridia</taxon>
        <taxon>Lachnospirales</taxon>
        <taxon>Lachnospiraceae</taxon>
        <taxon>Coprococcus</taxon>
    </lineage>
</organism>
<comment type="catalytic activity">
    <reaction evidence="1">
        <text>a uridine in RNA = a pseudouridine in RNA</text>
        <dbReference type="Rhea" id="RHEA:48348"/>
        <dbReference type="Rhea" id="RHEA-COMP:12068"/>
        <dbReference type="Rhea" id="RHEA-COMP:12069"/>
        <dbReference type="ChEBI" id="CHEBI:65314"/>
        <dbReference type="ChEBI" id="CHEBI:65315"/>
    </reaction>
</comment>
<evidence type="ECO:0000313" key="5">
    <source>
        <dbReference type="EMBL" id="RGB79821.1"/>
    </source>
</evidence>
<evidence type="ECO:0000313" key="6">
    <source>
        <dbReference type="Proteomes" id="UP000260773"/>
    </source>
</evidence>
<feature type="domain" description="Pseudouridine synthase RsuA/RluA-like" evidence="4">
    <location>
        <begin position="17"/>
        <end position="177"/>
    </location>
</feature>
<dbReference type="EMBL" id="QVEP01000018">
    <property type="protein sequence ID" value="RGB79821.1"/>
    <property type="molecule type" value="Genomic_DNA"/>
</dbReference>
<dbReference type="InterPro" id="IPR050188">
    <property type="entry name" value="RluA_PseudoU_synthase"/>
</dbReference>
<name>A0A3E2TNE6_9FIRM</name>
<evidence type="ECO:0000256" key="2">
    <source>
        <dbReference type="ARBA" id="ARBA00031870"/>
    </source>
</evidence>
<dbReference type="AlphaFoldDB" id="A0A3E2TNE6"/>
<dbReference type="SUPFAM" id="SSF55120">
    <property type="entry name" value="Pseudouridine synthase"/>
    <property type="match status" value="1"/>
</dbReference>
<dbReference type="GO" id="GO:0006396">
    <property type="term" value="P:RNA processing"/>
    <property type="evidence" value="ECO:0007669"/>
    <property type="project" value="UniProtKB-ARBA"/>
</dbReference>
<dbReference type="GO" id="GO:0009982">
    <property type="term" value="F:pseudouridine synthase activity"/>
    <property type="evidence" value="ECO:0007669"/>
    <property type="project" value="InterPro"/>
</dbReference>